<gene>
    <name evidence="1" type="ORF">LTS18_005613</name>
</gene>
<dbReference type="EMBL" id="JAWDJW010001341">
    <property type="protein sequence ID" value="KAK3079148.1"/>
    <property type="molecule type" value="Genomic_DNA"/>
</dbReference>
<evidence type="ECO:0000313" key="2">
    <source>
        <dbReference type="Proteomes" id="UP001186974"/>
    </source>
</evidence>
<dbReference type="Proteomes" id="UP001186974">
    <property type="component" value="Unassembled WGS sequence"/>
</dbReference>
<keyword evidence="2" id="KW-1185">Reference proteome</keyword>
<evidence type="ECO:0000313" key="1">
    <source>
        <dbReference type="EMBL" id="KAK3079148.1"/>
    </source>
</evidence>
<name>A0ACC3DRI2_9PEZI</name>
<reference evidence="1" key="1">
    <citation type="submission" date="2024-09" db="EMBL/GenBank/DDBJ databases">
        <title>Black Yeasts Isolated from many extreme environments.</title>
        <authorList>
            <person name="Coleine C."/>
            <person name="Stajich J.E."/>
            <person name="Selbmann L."/>
        </authorList>
    </citation>
    <scope>NUCLEOTIDE SEQUENCE</scope>
    <source>
        <strain evidence="1">CCFEE 5737</strain>
    </source>
</reference>
<sequence length="670" mass="75752">MYSATGVTVSLNVDADQKEKMKLKIPKNGLLDSGGAYREHTWSFAELGFRKKIKHLGRDRLDNLAERFGVINIDVRRVQWTVSSSTQEATSKPWPGHHAASTNGPIERKRKAPRQLIEERGISQYVKTSIGAIHTGSLPTTISKPLKGARTGSEYTFQFRYRSPASLALLGLVPATGPFPPQCRYQYGPDIHLRLDRPRPIAQRNAMQAGHQPTWTFQPIKPSDVVLPQRAHSVFHKTHEGKVYDKSIRNLKIDPDIDIKRKKRKSKAGKVDEQRAKKPQKPKEPGKERKKSGGAWRASTRHNSNPPDPSPRERVWLQHQNGHLTIDEHFRGATRKRRYVKPLNPTKARETKRPAPRDPSPERPLEISDDEDEETDSVDEVEDEVRTSAGLRMRSSSPLFEPPQSLGTMLGIPNTVADRRSAALPGVLQPSNVSKMPHLSELEKLKYKVKLEYAWKKIDVHYPATEPFEKHRHLLQQLTSELHQGLKKWQQLHKCDDTSETETSTSRSSSSKRTRDRTSSEVTRNEHHKKRARSEQSGICGLTNFTIGTPPSEEQATPVPAPVRTASTPGPSGTNANRTVIDLTLDDDSNCAPTTSSPRPRSPKAKRQDHVKQEDEDEKKPIVIVDSEDEELELRQIELEQRKIRIQRARKARGAKREIAQVEPKTESAE</sequence>
<proteinExistence type="predicted"/>
<protein>
    <submittedName>
        <fullName evidence="1">Uncharacterized protein</fullName>
    </submittedName>
</protein>
<comment type="caution">
    <text evidence="1">The sequence shown here is derived from an EMBL/GenBank/DDBJ whole genome shotgun (WGS) entry which is preliminary data.</text>
</comment>
<organism evidence="1 2">
    <name type="scientific">Coniosporium uncinatum</name>
    <dbReference type="NCBI Taxonomy" id="93489"/>
    <lineage>
        <taxon>Eukaryota</taxon>
        <taxon>Fungi</taxon>
        <taxon>Dikarya</taxon>
        <taxon>Ascomycota</taxon>
        <taxon>Pezizomycotina</taxon>
        <taxon>Dothideomycetes</taxon>
        <taxon>Dothideomycetes incertae sedis</taxon>
        <taxon>Coniosporium</taxon>
    </lineage>
</organism>
<accession>A0ACC3DRI2</accession>